<comment type="caution">
    <text evidence="2">The sequence shown here is derived from an EMBL/GenBank/DDBJ whole genome shotgun (WGS) entry which is preliminary data.</text>
</comment>
<feature type="transmembrane region" description="Helical" evidence="1">
    <location>
        <begin position="6"/>
        <end position="24"/>
    </location>
</feature>
<proteinExistence type="predicted"/>
<protein>
    <submittedName>
        <fullName evidence="2">Uncharacterized protein</fullName>
    </submittedName>
</protein>
<name>A0A926WDG5_9NOST</name>
<dbReference type="AlphaFoldDB" id="A0A926WDG5"/>
<sequence length="239" mass="27288">MAVQSSDQNLIVLTVYILGIYYTFNRMIESIDDMVALNFQKSAVDEQLQEQNLQDKIGISFKTGTYALEKLKDNLKELSISIENKSESLAVYVDWDNSSWVVEHNKQSRRVIRKSPDLSRDLAIPQVPTIIAPKKTISENVTAEDILKRDKETGTYQPGEPLIDIMGMKNQKPFKSLYKDFMDGKKKIDFSFQLVLRISELRVGLAPGVNVPPISIINCPFTIEKLPWTYALPWNKKKS</sequence>
<evidence type="ECO:0000256" key="1">
    <source>
        <dbReference type="SAM" id="Phobius"/>
    </source>
</evidence>
<evidence type="ECO:0000313" key="3">
    <source>
        <dbReference type="Proteomes" id="UP000662185"/>
    </source>
</evidence>
<evidence type="ECO:0000313" key="2">
    <source>
        <dbReference type="EMBL" id="MBD2292105.1"/>
    </source>
</evidence>
<keyword evidence="1" id="KW-0812">Transmembrane</keyword>
<accession>A0A926WDG5</accession>
<keyword evidence="1" id="KW-1133">Transmembrane helix</keyword>
<keyword evidence="1" id="KW-0472">Membrane</keyword>
<dbReference type="RefSeq" id="WP_190556218.1">
    <property type="nucleotide sequence ID" value="NZ_JACJQU010000001.1"/>
</dbReference>
<keyword evidence="3" id="KW-1185">Reference proteome</keyword>
<organism evidence="2 3">
    <name type="scientific">Anabaena sphaerica FACHB-251</name>
    <dbReference type="NCBI Taxonomy" id="2692883"/>
    <lineage>
        <taxon>Bacteria</taxon>
        <taxon>Bacillati</taxon>
        <taxon>Cyanobacteriota</taxon>
        <taxon>Cyanophyceae</taxon>
        <taxon>Nostocales</taxon>
        <taxon>Nostocaceae</taxon>
        <taxon>Anabaena</taxon>
    </lineage>
</organism>
<gene>
    <name evidence="2" type="ORF">H6G06_01080</name>
</gene>
<dbReference type="Proteomes" id="UP000662185">
    <property type="component" value="Unassembled WGS sequence"/>
</dbReference>
<dbReference type="EMBL" id="JACJQU010000001">
    <property type="protein sequence ID" value="MBD2292105.1"/>
    <property type="molecule type" value="Genomic_DNA"/>
</dbReference>
<reference evidence="3" key="1">
    <citation type="journal article" date="2020" name="ISME J.">
        <title>Comparative genomics reveals insights into cyanobacterial evolution and habitat adaptation.</title>
        <authorList>
            <person name="Chen M.Y."/>
            <person name="Teng W.K."/>
            <person name="Zhao L."/>
            <person name="Hu C.X."/>
            <person name="Zhou Y.K."/>
            <person name="Han B.P."/>
            <person name="Song L.R."/>
            <person name="Shu W.S."/>
        </authorList>
    </citation>
    <scope>NUCLEOTIDE SEQUENCE [LARGE SCALE GENOMIC DNA]</scope>
    <source>
        <strain evidence="3">FACHB-251</strain>
    </source>
</reference>